<sequence>MSLCCRVNLGHPNLTLYFFIYIVRYLHCQELTFNRSHHHQTIPSQFNRSFRTAWLRRTFCISEFFQIMTRPSDPQVTMPSWSKSRKP</sequence>
<organism evidence="2">
    <name type="scientific">Arion vulgaris</name>
    <dbReference type="NCBI Taxonomy" id="1028688"/>
    <lineage>
        <taxon>Eukaryota</taxon>
        <taxon>Metazoa</taxon>
        <taxon>Spiralia</taxon>
        <taxon>Lophotrochozoa</taxon>
        <taxon>Mollusca</taxon>
        <taxon>Gastropoda</taxon>
        <taxon>Heterobranchia</taxon>
        <taxon>Euthyneura</taxon>
        <taxon>Panpulmonata</taxon>
        <taxon>Eupulmonata</taxon>
        <taxon>Stylommatophora</taxon>
        <taxon>Helicina</taxon>
        <taxon>Arionoidea</taxon>
        <taxon>Arionidae</taxon>
        <taxon>Arion</taxon>
    </lineage>
</organism>
<protein>
    <submittedName>
        <fullName evidence="2">Uncharacterized protein</fullName>
    </submittedName>
</protein>
<evidence type="ECO:0000313" key="1">
    <source>
        <dbReference type="EMBL" id="CEK89353.1"/>
    </source>
</evidence>
<dbReference type="EMBL" id="HACG01042488">
    <property type="protein sequence ID" value="CEK89353.1"/>
    <property type="molecule type" value="Transcribed_RNA"/>
</dbReference>
<dbReference type="AlphaFoldDB" id="A0A0B7BAM7"/>
<name>A0A0B7BAM7_9EUPU</name>
<dbReference type="EMBL" id="HACG01042491">
    <property type="protein sequence ID" value="CEK89356.1"/>
    <property type="molecule type" value="Transcribed_RNA"/>
</dbReference>
<proteinExistence type="predicted"/>
<gene>
    <name evidence="2" type="primary">ORF170442</name>
    <name evidence="1" type="synonym">ORF170431</name>
</gene>
<reference evidence="2" key="1">
    <citation type="submission" date="2014-12" db="EMBL/GenBank/DDBJ databases">
        <title>Insight into the proteome of Arion vulgaris.</title>
        <authorList>
            <person name="Aradska J."/>
            <person name="Bulat T."/>
            <person name="Smidak R."/>
            <person name="Sarate P."/>
            <person name="Gangsoo J."/>
            <person name="Sialana F."/>
            <person name="Bilban M."/>
            <person name="Lubec G."/>
        </authorList>
    </citation>
    <scope>NUCLEOTIDE SEQUENCE</scope>
    <source>
        <tissue evidence="2">Skin</tissue>
    </source>
</reference>
<accession>A0A0B7BAM7</accession>
<evidence type="ECO:0000313" key="2">
    <source>
        <dbReference type="EMBL" id="CEK89356.1"/>
    </source>
</evidence>